<dbReference type="STRING" id="913774.A0A0C3CKZ7"/>
<keyword evidence="2 4" id="KW-0064">Aspartyl protease</keyword>
<keyword evidence="4" id="KW-0645">Protease</keyword>
<dbReference type="Proteomes" id="UP000054321">
    <property type="component" value="Unassembled WGS sequence"/>
</dbReference>
<reference evidence="8 9" key="1">
    <citation type="submission" date="2014-04" db="EMBL/GenBank/DDBJ databases">
        <authorList>
            <consortium name="DOE Joint Genome Institute"/>
            <person name="Kuo A."/>
            <person name="Martino E."/>
            <person name="Perotto S."/>
            <person name="Kohler A."/>
            <person name="Nagy L.G."/>
            <person name="Floudas D."/>
            <person name="Copeland A."/>
            <person name="Barry K.W."/>
            <person name="Cichocki N."/>
            <person name="Veneault-Fourrey C."/>
            <person name="LaButti K."/>
            <person name="Lindquist E.A."/>
            <person name="Lipzen A."/>
            <person name="Lundell T."/>
            <person name="Morin E."/>
            <person name="Murat C."/>
            <person name="Sun H."/>
            <person name="Tunlid A."/>
            <person name="Henrissat B."/>
            <person name="Grigoriev I.V."/>
            <person name="Hibbett D.S."/>
            <person name="Martin F."/>
            <person name="Nordberg H.P."/>
            <person name="Cantor M.N."/>
            <person name="Hua S.X."/>
        </authorList>
    </citation>
    <scope>NUCLEOTIDE SEQUENCE [LARGE SCALE GENOMIC DNA]</scope>
    <source>
        <strain evidence="8 9">Zn</strain>
    </source>
</reference>
<feature type="chain" id="PRO_5002162664" description="Peptidase A1 domain-containing protein" evidence="6">
    <location>
        <begin position="19"/>
        <end position="472"/>
    </location>
</feature>
<dbReference type="Pfam" id="PF00026">
    <property type="entry name" value="Asp"/>
    <property type="match status" value="1"/>
</dbReference>
<sequence length="472" mass="49019">MTFSFVAALGALVSVCSASTFSTTPGMPGVISYDLFRTATTQHASSDVVVAPATQFLGGLSYNMNITIGTPPQSVTVAFDTGSSDLVVNSPDSAFCKAGDCLYGSFDQNSSSSLKTINRNLGVVYAIGFFTGQWATDTVHIEGAALSEFVLGVGDNSSTMVQNVLGVGFPGNLVEGNQLGNPTNQTTSGAMVKAGLIKSASFSVYLNNHTNADGGVIFGGLDHAHYTGQLQTYPITPNSQGIYDRLAFNISSVGVNGTNTTSAMRILIDTGEPDLRLPPSFVDKVWKSYGVTGLTVGNPNLNVTQGLIDCTMANSPLTADVILPGLEISIPFRDLVLEPSPELIAAFGRKPSDIPSGTCLFNINHGGANDDVSILGIPFFQSTYAVFNLDTRQISLAPINRNPGPSNITEITANAIPSPASFTQTTASTTSSTPSATSSSSSPSSSTGAGVRLNNWSVAGILGLLSGIMFML</sequence>
<evidence type="ECO:0000256" key="2">
    <source>
        <dbReference type="ARBA" id="ARBA00022750"/>
    </source>
</evidence>
<organism evidence="8 9">
    <name type="scientific">Oidiodendron maius (strain Zn)</name>
    <dbReference type="NCBI Taxonomy" id="913774"/>
    <lineage>
        <taxon>Eukaryota</taxon>
        <taxon>Fungi</taxon>
        <taxon>Dikarya</taxon>
        <taxon>Ascomycota</taxon>
        <taxon>Pezizomycotina</taxon>
        <taxon>Leotiomycetes</taxon>
        <taxon>Leotiomycetes incertae sedis</taxon>
        <taxon>Myxotrichaceae</taxon>
        <taxon>Oidiodendron</taxon>
    </lineage>
</organism>
<feature type="domain" description="Peptidase A1" evidence="7">
    <location>
        <begin position="62"/>
        <end position="397"/>
    </location>
</feature>
<dbReference type="OrthoDB" id="771136at2759"/>
<dbReference type="PROSITE" id="PS51767">
    <property type="entry name" value="PEPTIDASE_A1"/>
    <property type="match status" value="1"/>
</dbReference>
<evidence type="ECO:0000256" key="4">
    <source>
        <dbReference type="RuleBase" id="RU000454"/>
    </source>
</evidence>
<evidence type="ECO:0000256" key="5">
    <source>
        <dbReference type="SAM" id="MobiDB-lite"/>
    </source>
</evidence>
<reference evidence="9" key="2">
    <citation type="submission" date="2015-01" db="EMBL/GenBank/DDBJ databases">
        <title>Evolutionary Origins and Diversification of the Mycorrhizal Mutualists.</title>
        <authorList>
            <consortium name="DOE Joint Genome Institute"/>
            <consortium name="Mycorrhizal Genomics Consortium"/>
            <person name="Kohler A."/>
            <person name="Kuo A."/>
            <person name="Nagy L.G."/>
            <person name="Floudas D."/>
            <person name="Copeland A."/>
            <person name="Barry K.W."/>
            <person name="Cichocki N."/>
            <person name="Veneault-Fourrey C."/>
            <person name="LaButti K."/>
            <person name="Lindquist E.A."/>
            <person name="Lipzen A."/>
            <person name="Lundell T."/>
            <person name="Morin E."/>
            <person name="Murat C."/>
            <person name="Riley R."/>
            <person name="Ohm R."/>
            <person name="Sun H."/>
            <person name="Tunlid A."/>
            <person name="Henrissat B."/>
            <person name="Grigoriev I.V."/>
            <person name="Hibbett D.S."/>
            <person name="Martin F."/>
        </authorList>
    </citation>
    <scope>NUCLEOTIDE SEQUENCE [LARGE SCALE GENOMIC DNA]</scope>
    <source>
        <strain evidence="9">Zn</strain>
    </source>
</reference>
<feature type="compositionally biased region" description="Low complexity" evidence="5">
    <location>
        <begin position="420"/>
        <end position="447"/>
    </location>
</feature>
<dbReference type="SUPFAM" id="SSF50630">
    <property type="entry name" value="Acid proteases"/>
    <property type="match status" value="1"/>
</dbReference>
<dbReference type="InterPro" id="IPR021109">
    <property type="entry name" value="Peptidase_aspartic_dom_sf"/>
</dbReference>
<evidence type="ECO:0000256" key="6">
    <source>
        <dbReference type="SAM" id="SignalP"/>
    </source>
</evidence>
<dbReference type="InterPro" id="IPR001969">
    <property type="entry name" value="Aspartic_peptidase_AS"/>
</dbReference>
<protein>
    <recommendedName>
        <fullName evidence="7">Peptidase A1 domain-containing protein</fullName>
    </recommendedName>
</protein>
<dbReference type="PANTHER" id="PTHR47966">
    <property type="entry name" value="BETA-SITE APP-CLEAVING ENZYME, ISOFORM A-RELATED"/>
    <property type="match status" value="1"/>
</dbReference>
<dbReference type="HOGENOM" id="CLU_032333_0_0_1"/>
<dbReference type="InterPro" id="IPR001461">
    <property type="entry name" value="Aspartic_peptidase_A1"/>
</dbReference>
<evidence type="ECO:0000256" key="1">
    <source>
        <dbReference type="ARBA" id="ARBA00007447"/>
    </source>
</evidence>
<keyword evidence="9" id="KW-1185">Reference proteome</keyword>
<dbReference type="PANTHER" id="PTHR47966:SF65">
    <property type="entry name" value="ASPARTIC-TYPE ENDOPEPTIDASE"/>
    <property type="match status" value="1"/>
</dbReference>
<dbReference type="InterPro" id="IPR033121">
    <property type="entry name" value="PEPTIDASE_A1"/>
</dbReference>
<dbReference type="EMBL" id="KN832878">
    <property type="protein sequence ID" value="KIM99628.1"/>
    <property type="molecule type" value="Genomic_DNA"/>
</dbReference>
<dbReference type="InParanoid" id="A0A0C3CKZ7"/>
<dbReference type="PRINTS" id="PR00792">
    <property type="entry name" value="PEPSIN"/>
</dbReference>
<dbReference type="GO" id="GO:0004190">
    <property type="term" value="F:aspartic-type endopeptidase activity"/>
    <property type="evidence" value="ECO:0007669"/>
    <property type="project" value="UniProtKB-KW"/>
</dbReference>
<dbReference type="PROSITE" id="PS00141">
    <property type="entry name" value="ASP_PROTEASE"/>
    <property type="match status" value="1"/>
</dbReference>
<evidence type="ECO:0000259" key="7">
    <source>
        <dbReference type="PROSITE" id="PS51767"/>
    </source>
</evidence>
<evidence type="ECO:0000313" key="9">
    <source>
        <dbReference type="Proteomes" id="UP000054321"/>
    </source>
</evidence>
<proteinExistence type="inferred from homology"/>
<dbReference type="GO" id="GO:0006508">
    <property type="term" value="P:proteolysis"/>
    <property type="evidence" value="ECO:0007669"/>
    <property type="project" value="UniProtKB-KW"/>
</dbReference>
<evidence type="ECO:0000313" key="8">
    <source>
        <dbReference type="EMBL" id="KIM99628.1"/>
    </source>
</evidence>
<dbReference type="AlphaFoldDB" id="A0A0C3CKZ7"/>
<evidence type="ECO:0000256" key="3">
    <source>
        <dbReference type="PIRSR" id="PIRSR601461-1"/>
    </source>
</evidence>
<keyword evidence="4" id="KW-0378">Hydrolase</keyword>
<keyword evidence="6" id="KW-0732">Signal</keyword>
<accession>A0A0C3CKZ7</accession>
<gene>
    <name evidence="8" type="ORF">OIDMADRAFT_55543</name>
</gene>
<feature type="signal peptide" evidence="6">
    <location>
        <begin position="1"/>
        <end position="18"/>
    </location>
</feature>
<comment type="similarity">
    <text evidence="1 4">Belongs to the peptidase A1 family.</text>
</comment>
<dbReference type="Gene3D" id="2.40.70.10">
    <property type="entry name" value="Acid Proteases"/>
    <property type="match status" value="2"/>
</dbReference>
<feature type="region of interest" description="Disordered" evidence="5">
    <location>
        <begin position="420"/>
        <end position="449"/>
    </location>
</feature>
<name>A0A0C3CKZ7_OIDMZ</name>
<feature type="active site" evidence="3">
    <location>
        <position position="80"/>
    </location>
</feature>
<feature type="active site" evidence="3">
    <location>
        <position position="269"/>
    </location>
</feature>